<dbReference type="PANTHER" id="PTHR12517:SF0">
    <property type="entry name" value="INTERMEMBRANE LIPID TRANSFER PROTEIN VPS13B"/>
    <property type="match status" value="1"/>
</dbReference>
<accession>A0A4Y2ALK4</accession>
<reference evidence="1 2" key="1">
    <citation type="journal article" date="2019" name="Sci. Rep.">
        <title>Orb-weaving spider Araneus ventricosus genome elucidates the spidroin gene catalogue.</title>
        <authorList>
            <person name="Kono N."/>
            <person name="Nakamura H."/>
            <person name="Ohtoshi R."/>
            <person name="Moran D.A.P."/>
            <person name="Shinohara A."/>
            <person name="Yoshida Y."/>
            <person name="Fujiwara M."/>
            <person name="Mori M."/>
            <person name="Tomita M."/>
            <person name="Arakawa K."/>
        </authorList>
    </citation>
    <scope>NUCLEOTIDE SEQUENCE [LARGE SCALE GENOMIC DNA]</scope>
</reference>
<organism evidence="1 2">
    <name type="scientific">Araneus ventricosus</name>
    <name type="common">Orbweaver spider</name>
    <name type="synonym">Epeira ventricosa</name>
    <dbReference type="NCBI Taxonomy" id="182803"/>
    <lineage>
        <taxon>Eukaryota</taxon>
        <taxon>Metazoa</taxon>
        <taxon>Ecdysozoa</taxon>
        <taxon>Arthropoda</taxon>
        <taxon>Chelicerata</taxon>
        <taxon>Arachnida</taxon>
        <taxon>Araneae</taxon>
        <taxon>Araneomorphae</taxon>
        <taxon>Entelegynae</taxon>
        <taxon>Araneoidea</taxon>
        <taxon>Araneidae</taxon>
        <taxon>Araneus</taxon>
    </lineage>
</organism>
<sequence>MVDIGSLCGIVPQSTWCVTYEEGQPVLYSWQLAESSGNLNGACVFCMPAVKINNNSSVSSLLQKMDFSEISIPVKTLQCDKRSEDCFRWTLQIDSCAIYSVERNTDVKYTYLVYPTMLSPTVGLSFKNNENQIALCIHMDSKYVHLSFSALQAELLVHCFDTVSTVVKFVERLEAWINYFKFKTPDVSEHGMPNLEIKPFETNLNYKKTGDTSQCKKTSTSEVKSQSIDEIKPTQKLTIWIQLALSKLCVTVFGKLSPEYSDNDFKLQFDAEEIVSSVDIQEIYSKMKLKLSSLNVTCFVKPPGTDSWRPGPYDGKVVFCSNMVSKNIKSKTTTNNSSLGQHSHVKPDNQPFLVANYTQALHSNAKEKWSSSVKQAKIAVEEIKYISEIDLKIKSFGVILWMSLVDVLNQISIPFRVAFSTGVKACHSFPGKEDLIGMKFCGKNLPLFYVETNIIQVYLPENATLTKSVLNENYRTDQDGTDVLLLQLDCVTLTSQVENPLPRIILESEIYTTALNSKTVGLPGAAVEDRQYQMDIYGLTLGTIPGTSIVCQNDPKKEFISHYPLTMGENPALEWNIGVIPENRNFADDSVMITPIISPLNVRFAVAPSIVCDALNNSSESTEKILVAGISSEISISSEVCLYLSIHQTCFLYSLLKGNLDFVHSVFDNTSKHSDVHIGASSSPINFNKNSRSSSVFSPRVFTPDSANLQGKSSTLSELSKLNFVPYELLVTAGTVSVMLFYYESDFKDKKSPQHLQDFTAKNYTFSNPEIGRSSTVCSALDDNKSAIPSPSTQDASSLITLHPFLCLTITQPHSYLLCYPSSQKFESSCFDLQLHGSSADFVVKKPYKSCMPIYDDFKHSYLETKPGEPHQKTGIPPAFLTVTCTDIFSDEAKVKISVERPMKLNFRTSMGEAVLTFLKRFQEEFMEVSPCKGELLPSESVTNSEENPAIKNKLLTFFVNMTFCTSQIVLEFTPLLDASSEKLVVSAGSLRIETDIETCENGVKSFDLNLNLSSFVVQTSSSDQVWSFLQPLSFSTTLKCHLKPCLQIELFASGESLLLNASLHHGMKLRKLVEAILEHFQKNFENLINTFNSEQELSSMSSSSVEKDNKKRTYWNDDLRKGAFQFIQIGESHEYQPKPHEIVFSRSSANEPASMTWCYPEPRALTKIEVSPVPFQSGEEDRNKKVITCYLQYWNSTHQEYVNVFDFVLSETEHFSLDLPDLNSDSVAVSNKWRVLLDCESCMDDDGILEKENPYLSPLALAACMSIDSCFDPILVPVFQATVSFEVAKIIFYNYFGKSGCSPKFFPFEFDDEAPLIQEFSVLSFINPSYSCIKWISKIKGEISSGVKCEVLEYRNLTMLPVISPVDILANVTINHDKENVPVFDMELVLNPCFIRLSQSIIHTFNYTLHSISQEMFMSPLKGVCSEYVLPNYYIICNNLEERIRFGQAGTEENIILSPLKMHAYSWWCHKRRQILWVSVASLCWKWSKGFSIDTEGTTSVKIGSNVAVIIKIKKLSNFQKQVIIDGQLIIQSQLSYPIQLRCEFPASASVESKASNLVFVKSLSPQCSSPAFLLSSEQCQNMCLSITGILDSQLWSESIHIGDNMLLEIPWEASGQYQTVWCQVVQQKNTSGNNSIVVFVSPLFVLRSNLPIPINVTSVDQKETYSTELTGQGHETHILKFSHPNSELQLTFQPCTDLKISIPPMSISVSDINQITLNAFNDTESLYDCCRKMQPLHHMLWPYSFLERPPRLQDECMNVFYPCSDRDCAILPAVPSNNVSCKLKIERSQRWTGLNTILYDIKPHVILVNRLRTDLFLFNKNEMEWMLPPNSIAMPSQPFVSVLTSIL</sequence>
<proteinExistence type="predicted"/>
<dbReference type="OrthoDB" id="445152at2759"/>
<evidence type="ECO:0000313" key="2">
    <source>
        <dbReference type="Proteomes" id="UP000499080"/>
    </source>
</evidence>
<keyword evidence="2" id="KW-1185">Reference proteome</keyword>
<dbReference type="EMBL" id="BGPR01000022">
    <property type="protein sequence ID" value="GBL80693.1"/>
    <property type="molecule type" value="Genomic_DNA"/>
</dbReference>
<evidence type="ECO:0000313" key="1">
    <source>
        <dbReference type="EMBL" id="GBL80693.1"/>
    </source>
</evidence>
<dbReference type="Proteomes" id="UP000499080">
    <property type="component" value="Unassembled WGS sequence"/>
</dbReference>
<comment type="caution">
    <text evidence="1">The sequence shown here is derived from an EMBL/GenBank/DDBJ whole genome shotgun (WGS) entry which is preliminary data.</text>
</comment>
<protein>
    <submittedName>
        <fullName evidence="1">Vacuolar protein sorting-associated protein 13B</fullName>
    </submittedName>
</protein>
<gene>
    <name evidence="1" type="primary">VPS13B_2</name>
    <name evidence="1" type="ORF">AVEN_225341_1</name>
</gene>
<name>A0A4Y2ALK4_ARAVE</name>
<dbReference type="InterPro" id="IPR039782">
    <property type="entry name" value="VPS13B"/>
</dbReference>
<dbReference type="PANTHER" id="PTHR12517">
    <property type="entry name" value="VACUOLAR PROTEIN SORTING-ASSOCIATED PROTEIN 13B"/>
    <property type="match status" value="1"/>
</dbReference>